<reference evidence="4 5" key="1">
    <citation type="submission" date="2019-07" db="EMBL/GenBank/DDBJ databases">
        <title>Draft genome assembly of a fouling barnacle, Amphibalanus amphitrite (Darwin, 1854): The first reference genome for Thecostraca.</title>
        <authorList>
            <person name="Kim W."/>
        </authorList>
    </citation>
    <scope>NUCLEOTIDE SEQUENCE [LARGE SCALE GENOMIC DNA]</scope>
    <source>
        <strain evidence="4">SNU_AA5</strain>
        <tissue evidence="4">Soma without cirri and trophi</tissue>
    </source>
</reference>
<dbReference type="InterPro" id="IPR005612">
    <property type="entry name" value="CCAAT-binding_factor"/>
</dbReference>
<evidence type="ECO:0000313" key="4">
    <source>
        <dbReference type="EMBL" id="KAF0305291.1"/>
    </source>
</evidence>
<dbReference type="InterPro" id="IPR016024">
    <property type="entry name" value="ARM-type_fold"/>
</dbReference>
<dbReference type="Proteomes" id="UP000440578">
    <property type="component" value="Unassembled WGS sequence"/>
</dbReference>
<evidence type="ECO:0000256" key="2">
    <source>
        <dbReference type="SAM" id="MobiDB-lite"/>
    </source>
</evidence>
<accession>A0A6A4WT34</accession>
<dbReference type="InterPro" id="IPR040155">
    <property type="entry name" value="CEBPZ/Mak21-like"/>
</dbReference>
<evidence type="ECO:0000313" key="5">
    <source>
        <dbReference type="Proteomes" id="UP000440578"/>
    </source>
</evidence>
<comment type="caution">
    <text evidence="4">The sequence shown here is derived from an EMBL/GenBank/DDBJ whole genome shotgun (WGS) entry which is preliminary data.</text>
</comment>
<feature type="region of interest" description="Disordered" evidence="2">
    <location>
        <begin position="715"/>
        <end position="769"/>
    </location>
</feature>
<comment type="similarity">
    <text evidence="1">Belongs to the CBF/MAK21 family.</text>
</comment>
<keyword evidence="5" id="KW-1185">Reference proteome</keyword>
<dbReference type="Pfam" id="PF03914">
    <property type="entry name" value="CBF"/>
    <property type="match status" value="1"/>
</dbReference>
<dbReference type="GO" id="GO:0005634">
    <property type="term" value="C:nucleus"/>
    <property type="evidence" value="ECO:0007669"/>
    <property type="project" value="TreeGrafter"/>
</dbReference>
<feature type="region of interest" description="Disordered" evidence="2">
    <location>
        <begin position="431"/>
        <end position="487"/>
    </location>
</feature>
<dbReference type="PANTHER" id="PTHR12048">
    <property type="entry name" value="CCAAT-BINDING FACTOR-RELATED"/>
    <property type="match status" value="1"/>
</dbReference>
<proteinExistence type="inferred from homology"/>
<sequence>MEIREKANAPLMEEREASAALAQAVKAFKADGGGGQSGWTQTVLTSGTVSDKLAARQALLASRPLVALHLIEDTVRMVAAKGKGHAMQAMQMLANSFGTHLLPPGRKLKLFKQQPLGALQRISGGDPAIRRRQLMLWLFEERLKSVYSDFVGRVREMSHDTLEKTRKHGVNTLFQLLVAHPELEQRLLEVLVNKLGDEKKSVACLAVRRLGALLRAHPAMRTVVVKEVERLLFRQNVGKRVQFYGVTFLSQVQFSDEGDEALAQRIVKIYVGFFRACVKQAELDARLMRALLTGLSGCVGRARLVGEQLQQYVHPLHHIAQLANFGVATQALLLMFRLTTAGGQTEPTDRYYSTLYKKLVHPGLATSQKVADFLNLVYRSIRLDPCEPRARAFIKRLLQACLHQTAALACSVLLLVSELLKRRPELARLSGLPAPPAESWSDRPDGEAEDDEETPRDVPLSDEEGEGGGDQDGPAAAPPPPAGWQFVATGGAAAAGRERRRYDPLYREPRWCRAERAALHELAPLARHLHPTLALFAGQLLTGQKPTYTGNPLHDFQLMHFLNRFCYKNPKASARSGTEEARRLPVNAAGYARLPTSQVPHDERFFHKYFSWRAEKLGTADPAPRITDESGDVTDEAFDSFLDGFFGKKADGVDFLAEMADGGAEPGSEEFAVPAKKFKSSSMAGKRKGGKGDVSDLFASADDFSELLEEGVEASEAAEAAGKTNRHQLQWEESGSGKRRRQGSGKIDRRGKAQGQEGGRRAGPSLEVASGCSGEGGSATLVSPCSWLDILTNICSSCLLFLCVFRGSS</sequence>
<evidence type="ECO:0000259" key="3">
    <source>
        <dbReference type="Pfam" id="PF03914"/>
    </source>
</evidence>
<protein>
    <submittedName>
        <fullName evidence="4">CCAAT/enhancer-binding protein zeta</fullName>
    </submittedName>
</protein>
<gene>
    <name evidence="4" type="primary">Cebpz</name>
    <name evidence="4" type="ORF">FJT64_002577</name>
</gene>
<dbReference type="SUPFAM" id="SSF48371">
    <property type="entry name" value="ARM repeat"/>
    <property type="match status" value="1"/>
</dbReference>
<name>A0A6A4WT34_AMPAM</name>
<feature type="compositionally biased region" description="Acidic residues" evidence="2">
    <location>
        <begin position="447"/>
        <end position="469"/>
    </location>
</feature>
<dbReference type="AlphaFoldDB" id="A0A6A4WT34"/>
<organism evidence="4 5">
    <name type="scientific">Amphibalanus amphitrite</name>
    <name type="common">Striped barnacle</name>
    <name type="synonym">Balanus amphitrite</name>
    <dbReference type="NCBI Taxonomy" id="1232801"/>
    <lineage>
        <taxon>Eukaryota</taxon>
        <taxon>Metazoa</taxon>
        <taxon>Ecdysozoa</taxon>
        <taxon>Arthropoda</taxon>
        <taxon>Crustacea</taxon>
        <taxon>Multicrustacea</taxon>
        <taxon>Cirripedia</taxon>
        <taxon>Thoracica</taxon>
        <taxon>Thoracicalcarea</taxon>
        <taxon>Balanomorpha</taxon>
        <taxon>Balanoidea</taxon>
        <taxon>Balanidae</taxon>
        <taxon>Amphibalaninae</taxon>
        <taxon>Amphibalanus</taxon>
    </lineage>
</organism>
<dbReference type="EMBL" id="VIIS01000769">
    <property type="protein sequence ID" value="KAF0305291.1"/>
    <property type="molecule type" value="Genomic_DNA"/>
</dbReference>
<feature type="domain" description="CCAAT-binding factor" evidence="3">
    <location>
        <begin position="329"/>
        <end position="537"/>
    </location>
</feature>
<evidence type="ECO:0000256" key="1">
    <source>
        <dbReference type="ARBA" id="ARBA00007797"/>
    </source>
</evidence>
<dbReference type="OrthoDB" id="28947at2759"/>
<dbReference type="PANTHER" id="PTHR12048:SF0">
    <property type="entry name" value="CCAAT_ENHANCER-BINDING PROTEIN ZETA"/>
    <property type="match status" value="1"/>
</dbReference>